<dbReference type="Proteomes" id="UP001470023">
    <property type="component" value="Unassembled WGS sequence"/>
</dbReference>
<dbReference type="InterPro" id="IPR007278">
    <property type="entry name" value="DUF397"/>
</dbReference>
<comment type="caution">
    <text evidence="2">The sequence shown here is derived from an EMBL/GenBank/DDBJ whole genome shotgun (WGS) entry which is preliminary data.</text>
</comment>
<organism evidence="2 3">
    <name type="scientific">Streptomyces sp. 900105245</name>
    <dbReference type="NCBI Taxonomy" id="3154379"/>
    <lineage>
        <taxon>Bacteria</taxon>
        <taxon>Bacillati</taxon>
        <taxon>Actinomycetota</taxon>
        <taxon>Actinomycetes</taxon>
        <taxon>Kitasatosporales</taxon>
        <taxon>Streptomycetaceae</taxon>
        <taxon>Streptomyces</taxon>
    </lineage>
</organism>
<feature type="domain" description="DUF397" evidence="1">
    <location>
        <begin position="13"/>
        <end position="63"/>
    </location>
</feature>
<dbReference type="EMBL" id="JBEPAZ010000037">
    <property type="protein sequence ID" value="MER6432121.1"/>
    <property type="molecule type" value="Genomic_DNA"/>
</dbReference>
<accession>A0ABV1UEI3</accession>
<sequence length="67" mass="7153">MALNARDLAPDADYFVSSYSGNGNNCIKVARPAAIRAYVAVCDSKQDNGPAFTVQPAAWKAFIIFVA</sequence>
<evidence type="ECO:0000313" key="3">
    <source>
        <dbReference type="Proteomes" id="UP001470023"/>
    </source>
</evidence>
<evidence type="ECO:0000313" key="2">
    <source>
        <dbReference type="EMBL" id="MER6432121.1"/>
    </source>
</evidence>
<dbReference type="Pfam" id="PF04149">
    <property type="entry name" value="DUF397"/>
    <property type="match status" value="1"/>
</dbReference>
<protein>
    <submittedName>
        <fullName evidence="2">DUF397 domain-containing protein</fullName>
    </submittedName>
</protein>
<name>A0ABV1UEI3_9ACTN</name>
<dbReference type="RefSeq" id="WP_352064960.1">
    <property type="nucleotide sequence ID" value="NZ_JBEPAZ010000037.1"/>
</dbReference>
<reference evidence="2 3" key="1">
    <citation type="submission" date="2024-06" db="EMBL/GenBank/DDBJ databases">
        <title>The Natural Products Discovery Center: Release of the First 8490 Sequenced Strains for Exploring Actinobacteria Biosynthetic Diversity.</title>
        <authorList>
            <person name="Kalkreuter E."/>
            <person name="Kautsar S.A."/>
            <person name="Yang D."/>
            <person name="Bader C.D."/>
            <person name="Teijaro C.N."/>
            <person name="Fluegel L."/>
            <person name="Davis C.M."/>
            <person name="Simpson J.R."/>
            <person name="Lauterbach L."/>
            <person name="Steele A.D."/>
            <person name="Gui C."/>
            <person name="Meng S."/>
            <person name="Li G."/>
            <person name="Viehrig K."/>
            <person name="Ye F."/>
            <person name="Su P."/>
            <person name="Kiefer A.F."/>
            <person name="Nichols A."/>
            <person name="Cepeda A.J."/>
            <person name="Yan W."/>
            <person name="Fan B."/>
            <person name="Jiang Y."/>
            <person name="Adhikari A."/>
            <person name="Zheng C.-J."/>
            <person name="Schuster L."/>
            <person name="Cowan T.M."/>
            <person name="Smanski M.J."/>
            <person name="Chevrette M.G."/>
            <person name="De Carvalho L.P.S."/>
            <person name="Shen B."/>
        </authorList>
    </citation>
    <scope>NUCLEOTIDE SEQUENCE [LARGE SCALE GENOMIC DNA]</scope>
    <source>
        <strain evidence="2 3">NPDC001166</strain>
    </source>
</reference>
<evidence type="ECO:0000259" key="1">
    <source>
        <dbReference type="Pfam" id="PF04149"/>
    </source>
</evidence>
<keyword evidence="3" id="KW-1185">Reference proteome</keyword>
<proteinExistence type="predicted"/>
<gene>
    <name evidence="2" type="ORF">ABT272_31020</name>
</gene>